<name>A0A2P2IV24_RHIMU</name>
<organism evidence="2">
    <name type="scientific">Rhizophora mucronata</name>
    <name type="common">Asiatic mangrove</name>
    <dbReference type="NCBI Taxonomy" id="61149"/>
    <lineage>
        <taxon>Eukaryota</taxon>
        <taxon>Viridiplantae</taxon>
        <taxon>Streptophyta</taxon>
        <taxon>Embryophyta</taxon>
        <taxon>Tracheophyta</taxon>
        <taxon>Spermatophyta</taxon>
        <taxon>Magnoliopsida</taxon>
        <taxon>eudicotyledons</taxon>
        <taxon>Gunneridae</taxon>
        <taxon>Pentapetalae</taxon>
        <taxon>rosids</taxon>
        <taxon>fabids</taxon>
        <taxon>Malpighiales</taxon>
        <taxon>Rhizophoraceae</taxon>
        <taxon>Rhizophora</taxon>
    </lineage>
</organism>
<keyword evidence="1" id="KW-1133">Transmembrane helix</keyword>
<keyword evidence="1" id="KW-0812">Transmembrane</keyword>
<evidence type="ECO:0000313" key="2">
    <source>
        <dbReference type="EMBL" id="MBW85086.1"/>
    </source>
</evidence>
<protein>
    <submittedName>
        <fullName evidence="2">Uncharacterized protein MANES_16G088300</fullName>
    </submittedName>
</protein>
<evidence type="ECO:0000256" key="1">
    <source>
        <dbReference type="SAM" id="Phobius"/>
    </source>
</evidence>
<sequence>MQKLRMVPLALENLLHQRKNINQSLLPTLPEHASGLLIMMGTFYPLLLSVLTCYSCKTMLSVGGNVYP</sequence>
<keyword evidence="1" id="KW-0472">Membrane</keyword>
<accession>A0A2P2IV24</accession>
<dbReference type="AlphaFoldDB" id="A0A2P2IV24"/>
<proteinExistence type="predicted"/>
<dbReference type="EMBL" id="GGEC01004603">
    <property type="protein sequence ID" value="MBW85086.1"/>
    <property type="molecule type" value="Transcribed_RNA"/>
</dbReference>
<feature type="transmembrane region" description="Helical" evidence="1">
    <location>
        <begin position="33"/>
        <end position="54"/>
    </location>
</feature>
<reference evidence="2" key="1">
    <citation type="submission" date="2018-02" db="EMBL/GenBank/DDBJ databases">
        <title>Rhizophora mucronata_Transcriptome.</title>
        <authorList>
            <person name="Meera S.P."/>
            <person name="Sreeshan A."/>
            <person name="Augustine A."/>
        </authorList>
    </citation>
    <scope>NUCLEOTIDE SEQUENCE</scope>
    <source>
        <tissue evidence="2">Leaf</tissue>
    </source>
</reference>